<accession>A0ABU7L3K2</accession>
<organism evidence="3 4">
    <name type="scientific">Rhodococcus artemisiae</name>
    <dbReference type="NCBI Taxonomy" id="714159"/>
    <lineage>
        <taxon>Bacteria</taxon>
        <taxon>Bacillati</taxon>
        <taxon>Actinomycetota</taxon>
        <taxon>Actinomycetes</taxon>
        <taxon>Mycobacteriales</taxon>
        <taxon>Nocardiaceae</taxon>
        <taxon>Rhodococcus</taxon>
    </lineage>
</organism>
<feature type="transmembrane region" description="Helical" evidence="2">
    <location>
        <begin position="144"/>
        <end position="164"/>
    </location>
</feature>
<reference evidence="3 4" key="1">
    <citation type="submission" date="2023-07" db="EMBL/GenBank/DDBJ databases">
        <authorList>
            <person name="Girao M."/>
            <person name="Carvalho M.F."/>
        </authorList>
    </citation>
    <scope>NUCLEOTIDE SEQUENCE [LARGE SCALE GENOMIC DNA]</scope>
    <source>
        <strain evidence="3 4">YIM65754</strain>
    </source>
</reference>
<dbReference type="Proteomes" id="UP001336020">
    <property type="component" value="Unassembled WGS sequence"/>
</dbReference>
<keyword evidence="2" id="KW-0472">Membrane</keyword>
<gene>
    <name evidence="3" type="ORF">Q7514_01110</name>
</gene>
<dbReference type="InterPro" id="IPR046498">
    <property type="entry name" value="Rv1476-like"/>
</dbReference>
<comment type="caution">
    <text evidence="3">The sequence shown here is derived from an EMBL/GenBank/DDBJ whole genome shotgun (WGS) entry which is preliminary data.</text>
</comment>
<proteinExistence type="predicted"/>
<dbReference type="EMBL" id="JAUTXY010000001">
    <property type="protein sequence ID" value="MEE2056125.1"/>
    <property type="molecule type" value="Genomic_DNA"/>
</dbReference>
<evidence type="ECO:0000313" key="3">
    <source>
        <dbReference type="EMBL" id="MEE2056125.1"/>
    </source>
</evidence>
<keyword evidence="4" id="KW-1185">Reference proteome</keyword>
<name>A0ABU7L3K2_9NOCA</name>
<evidence type="ECO:0000313" key="4">
    <source>
        <dbReference type="Proteomes" id="UP001336020"/>
    </source>
</evidence>
<protein>
    <submittedName>
        <fullName evidence="3">Uncharacterized protein</fullName>
    </submittedName>
</protein>
<dbReference type="RefSeq" id="WP_330131433.1">
    <property type="nucleotide sequence ID" value="NZ_JAUTXY010000001.1"/>
</dbReference>
<feature type="region of interest" description="Disordered" evidence="1">
    <location>
        <begin position="174"/>
        <end position="193"/>
    </location>
</feature>
<keyword evidence="2" id="KW-1133">Transmembrane helix</keyword>
<sequence>MSAPLFRIPGPAATDLPPGVTLETILADLADDQVAVPEDFEVSDLDPSELVEQVQRAQEHGIDLSVVVVDSNPYMDSQLRDLATAVGSEDGGTVLVLSPDWVGTFSDTVDRVTLEAAQDRTYTGDTVESTTNFVDSLLEPSPPWTLMTIVLILVVAAGAGLTYLAKRRRVVSEPVAGSGDGQVAPGRTDSSFS</sequence>
<evidence type="ECO:0000256" key="1">
    <source>
        <dbReference type="SAM" id="MobiDB-lite"/>
    </source>
</evidence>
<keyword evidence="2" id="KW-0812">Transmembrane</keyword>
<evidence type="ECO:0000256" key="2">
    <source>
        <dbReference type="SAM" id="Phobius"/>
    </source>
</evidence>
<dbReference type="Pfam" id="PF20381">
    <property type="entry name" value="Rv1476"/>
    <property type="match status" value="1"/>
</dbReference>